<evidence type="ECO:0000256" key="3">
    <source>
        <dbReference type="ARBA" id="ARBA00022989"/>
    </source>
</evidence>
<dbReference type="AlphaFoldDB" id="A0A1E7JQ21"/>
<comment type="subcellular location">
    <subcellularLocation>
        <location evidence="1">Membrane</location>
        <topology evidence="1">Multi-pass membrane protein</topology>
    </subcellularLocation>
</comment>
<organism evidence="7 8">
    <name type="scientific">Streptomyces abyssalis</name>
    <dbReference type="NCBI Taxonomy" id="933944"/>
    <lineage>
        <taxon>Bacteria</taxon>
        <taxon>Bacillati</taxon>
        <taxon>Actinomycetota</taxon>
        <taxon>Actinomycetes</taxon>
        <taxon>Kitasatosporales</taxon>
        <taxon>Streptomycetaceae</taxon>
        <taxon>Streptomyces</taxon>
    </lineage>
</organism>
<reference evidence="7 8" key="1">
    <citation type="journal article" date="2016" name="Front. Microbiol.">
        <title>Comparative Genomics Analysis of Streptomyces Species Reveals Their Adaptation to the Marine Environment and Their Diversity at the Genomic Level.</title>
        <authorList>
            <person name="Tian X."/>
            <person name="Zhang Z."/>
            <person name="Yang T."/>
            <person name="Chen M."/>
            <person name="Li J."/>
            <person name="Chen F."/>
            <person name="Yang J."/>
            <person name="Li W."/>
            <person name="Zhang B."/>
            <person name="Zhang Z."/>
            <person name="Wu J."/>
            <person name="Zhang C."/>
            <person name="Long L."/>
            <person name="Xiao J."/>
        </authorList>
    </citation>
    <scope>NUCLEOTIDE SEQUENCE [LARGE SCALE GENOMIC DNA]</scope>
    <source>
        <strain evidence="7 8">SCSIO 10390</strain>
    </source>
</reference>
<feature type="chain" id="PRO_5009195830" description="DoxX family protein" evidence="6">
    <location>
        <begin position="22"/>
        <end position="122"/>
    </location>
</feature>
<dbReference type="GO" id="GO:0016020">
    <property type="term" value="C:membrane"/>
    <property type="evidence" value="ECO:0007669"/>
    <property type="project" value="UniProtKB-SubCell"/>
</dbReference>
<feature type="transmembrane region" description="Helical" evidence="5">
    <location>
        <begin position="94"/>
        <end position="113"/>
    </location>
</feature>
<dbReference type="EMBL" id="LJGT01000038">
    <property type="protein sequence ID" value="OEU90382.1"/>
    <property type="molecule type" value="Genomic_DNA"/>
</dbReference>
<gene>
    <name evidence="7" type="ORF">AN215_12930</name>
</gene>
<dbReference type="STRING" id="933944.AN215_12930"/>
<proteinExistence type="predicted"/>
<feature type="transmembrane region" description="Helical" evidence="5">
    <location>
        <begin position="49"/>
        <end position="82"/>
    </location>
</feature>
<evidence type="ECO:0000256" key="5">
    <source>
        <dbReference type="SAM" id="Phobius"/>
    </source>
</evidence>
<dbReference type="InterPro" id="IPR032808">
    <property type="entry name" value="DoxX"/>
</dbReference>
<keyword evidence="3 5" id="KW-1133">Transmembrane helix</keyword>
<accession>A0A1E7JQ21</accession>
<keyword evidence="6" id="KW-0732">Signal</keyword>
<dbReference type="Pfam" id="PF13564">
    <property type="entry name" value="DoxX_2"/>
    <property type="match status" value="1"/>
</dbReference>
<evidence type="ECO:0008006" key="9">
    <source>
        <dbReference type="Google" id="ProtNLM"/>
    </source>
</evidence>
<sequence>MFATYLVVTLLASAVSGLAAAANLTGHAYPARQADKLSVPRSWMRPLGVLLAAGALGLPAGFAVPVLGTLAAAGLVLYFAGALCAHLRVGDRQLGPWAAFFCLSAAALATGLAHHGPGWPPT</sequence>
<keyword evidence="2 5" id="KW-0812">Transmembrane</keyword>
<dbReference type="RefSeq" id="WP_070009245.1">
    <property type="nucleotide sequence ID" value="NZ_LJGS01000036.1"/>
</dbReference>
<evidence type="ECO:0000256" key="1">
    <source>
        <dbReference type="ARBA" id="ARBA00004141"/>
    </source>
</evidence>
<protein>
    <recommendedName>
        <fullName evidence="9">DoxX family protein</fullName>
    </recommendedName>
</protein>
<evidence type="ECO:0000313" key="8">
    <source>
        <dbReference type="Proteomes" id="UP000176087"/>
    </source>
</evidence>
<keyword evidence="4 5" id="KW-0472">Membrane</keyword>
<evidence type="ECO:0000256" key="2">
    <source>
        <dbReference type="ARBA" id="ARBA00022692"/>
    </source>
</evidence>
<keyword evidence="8" id="KW-1185">Reference proteome</keyword>
<dbReference type="Proteomes" id="UP000176087">
    <property type="component" value="Unassembled WGS sequence"/>
</dbReference>
<evidence type="ECO:0000256" key="6">
    <source>
        <dbReference type="SAM" id="SignalP"/>
    </source>
</evidence>
<name>A0A1E7JQ21_9ACTN</name>
<evidence type="ECO:0000256" key="4">
    <source>
        <dbReference type="ARBA" id="ARBA00023136"/>
    </source>
</evidence>
<evidence type="ECO:0000313" key="7">
    <source>
        <dbReference type="EMBL" id="OEU90382.1"/>
    </source>
</evidence>
<comment type="caution">
    <text evidence="7">The sequence shown here is derived from an EMBL/GenBank/DDBJ whole genome shotgun (WGS) entry which is preliminary data.</text>
</comment>
<feature type="signal peptide" evidence="6">
    <location>
        <begin position="1"/>
        <end position="21"/>
    </location>
</feature>